<gene>
    <name evidence="2" type="ORF">GTP81_04165</name>
</gene>
<protein>
    <submittedName>
        <fullName evidence="2">Uncharacterized protein</fullName>
    </submittedName>
</protein>
<organism evidence="2 3">
    <name type="scientific">Duganella vulcania</name>
    <dbReference type="NCBI Taxonomy" id="2692166"/>
    <lineage>
        <taxon>Bacteria</taxon>
        <taxon>Pseudomonadati</taxon>
        <taxon>Pseudomonadota</taxon>
        <taxon>Betaproteobacteria</taxon>
        <taxon>Burkholderiales</taxon>
        <taxon>Oxalobacteraceae</taxon>
        <taxon>Telluria group</taxon>
        <taxon>Duganella</taxon>
    </lineage>
</organism>
<keyword evidence="3" id="KW-1185">Reference proteome</keyword>
<accession>A0A845HBC0</accession>
<reference evidence="2 3" key="1">
    <citation type="submission" date="2019-12" db="EMBL/GenBank/DDBJ databases">
        <title>Novel species isolated from a subtropical stream in China.</title>
        <authorList>
            <person name="Lu H."/>
        </authorList>
    </citation>
    <scope>NUCLEOTIDE SEQUENCE [LARGE SCALE GENOMIC DNA]</scope>
    <source>
        <strain evidence="2 3">FT107W</strain>
    </source>
</reference>
<keyword evidence="1" id="KW-0812">Transmembrane</keyword>
<dbReference type="AlphaFoldDB" id="A0A845HBC0"/>
<evidence type="ECO:0000313" key="2">
    <source>
        <dbReference type="EMBL" id="MYN15938.1"/>
    </source>
</evidence>
<comment type="caution">
    <text evidence="2">The sequence shown here is derived from an EMBL/GenBank/DDBJ whole genome shotgun (WGS) entry which is preliminary data.</text>
</comment>
<keyword evidence="1" id="KW-1133">Transmembrane helix</keyword>
<proteinExistence type="predicted"/>
<feature type="non-terminal residue" evidence="2">
    <location>
        <position position="47"/>
    </location>
</feature>
<sequence>MSWTLVAGYSYGLAALAFAALAALLLRGGWRGRGHAGAFGAACAATT</sequence>
<feature type="transmembrane region" description="Helical" evidence="1">
    <location>
        <begin position="6"/>
        <end position="26"/>
    </location>
</feature>
<dbReference type="Proteomes" id="UP000484875">
    <property type="component" value="Unassembled WGS sequence"/>
</dbReference>
<name>A0A845HBC0_9BURK</name>
<evidence type="ECO:0000313" key="3">
    <source>
        <dbReference type="Proteomes" id="UP000484875"/>
    </source>
</evidence>
<evidence type="ECO:0000256" key="1">
    <source>
        <dbReference type="SAM" id="Phobius"/>
    </source>
</evidence>
<keyword evidence="1" id="KW-0472">Membrane</keyword>
<dbReference type="EMBL" id="WWCV01000004">
    <property type="protein sequence ID" value="MYN15938.1"/>
    <property type="molecule type" value="Genomic_DNA"/>
</dbReference>